<sequence length="319" mass="34257">MTLENPDLLSMYETMFKIRTFESKASELFADSLIPGFVHLYLGEEAIAAGVCANLTTRDFITSTHRGHGHVIAKGADLNKMMAELFGKQDGYCKGKGGSMHIADVEIGILGANGIVGGGQPIATGAALACKMKKTGGVAVCFFGDGASNRGTFHESVNMASAWTLPALYVIENNGFGISCSIEKASNVTDLSVRATAYGIPGVTVDGNDVLAVQEASAELIERARKGEGPAILECKTWRHHGHFEGDPGEYKPLDKQEEWLSKDPLPRFRNYLLETAKLDEGTVKALEEKVVAMVDASVEFAVNSPEPDIESLNDHVYA</sequence>
<dbReference type="PANTHER" id="PTHR11516">
    <property type="entry name" value="PYRUVATE DEHYDROGENASE E1 COMPONENT, ALPHA SUBUNIT BACTERIAL AND ORGANELLAR"/>
    <property type="match status" value="1"/>
</dbReference>
<protein>
    <submittedName>
        <fullName evidence="5">Pyruvate dehydrogenase E1 component subunit alpha</fullName>
    </submittedName>
</protein>
<keyword evidence="2" id="KW-0560">Oxidoreductase</keyword>
<keyword evidence="5" id="KW-0670">Pyruvate</keyword>
<feature type="domain" description="Dehydrogenase E1 component" evidence="4">
    <location>
        <begin position="14"/>
        <end position="310"/>
    </location>
</feature>
<accession>A0ABN6F1C8</accession>
<dbReference type="CDD" id="cd02000">
    <property type="entry name" value="TPP_E1_PDC_ADC_BCADC"/>
    <property type="match status" value="1"/>
</dbReference>
<organism evidence="5 6">
    <name type="scientific">Desulfoluna limicola</name>
    <dbReference type="NCBI Taxonomy" id="2810562"/>
    <lineage>
        <taxon>Bacteria</taxon>
        <taxon>Pseudomonadati</taxon>
        <taxon>Thermodesulfobacteriota</taxon>
        <taxon>Desulfobacteria</taxon>
        <taxon>Desulfobacterales</taxon>
        <taxon>Desulfolunaceae</taxon>
        <taxon>Desulfoluna</taxon>
    </lineage>
</organism>
<dbReference type="Pfam" id="PF00676">
    <property type="entry name" value="E1_dh"/>
    <property type="match status" value="1"/>
</dbReference>
<evidence type="ECO:0000256" key="1">
    <source>
        <dbReference type="ARBA" id="ARBA00001964"/>
    </source>
</evidence>
<evidence type="ECO:0000313" key="5">
    <source>
        <dbReference type="EMBL" id="BCS95748.1"/>
    </source>
</evidence>
<dbReference type="EMBL" id="AP024488">
    <property type="protein sequence ID" value="BCS95748.1"/>
    <property type="molecule type" value="Genomic_DNA"/>
</dbReference>
<evidence type="ECO:0000256" key="2">
    <source>
        <dbReference type="ARBA" id="ARBA00023002"/>
    </source>
</evidence>
<dbReference type="Proteomes" id="UP001320148">
    <property type="component" value="Chromosome"/>
</dbReference>
<dbReference type="InterPro" id="IPR001017">
    <property type="entry name" value="DH_E1"/>
</dbReference>
<evidence type="ECO:0000313" key="6">
    <source>
        <dbReference type="Proteomes" id="UP001320148"/>
    </source>
</evidence>
<proteinExistence type="predicted"/>
<dbReference type="InterPro" id="IPR029061">
    <property type="entry name" value="THDP-binding"/>
</dbReference>
<dbReference type="InterPro" id="IPR050642">
    <property type="entry name" value="PDH_E1_Alpha_Subunit"/>
</dbReference>
<evidence type="ECO:0000259" key="4">
    <source>
        <dbReference type="Pfam" id="PF00676"/>
    </source>
</evidence>
<comment type="cofactor">
    <cofactor evidence="1">
        <name>thiamine diphosphate</name>
        <dbReference type="ChEBI" id="CHEBI:58937"/>
    </cofactor>
</comment>
<reference evidence="5 6" key="1">
    <citation type="submission" date="2021-02" db="EMBL/GenBank/DDBJ databases">
        <title>Complete genome of Desulfoluna sp. strain ASN36.</title>
        <authorList>
            <person name="Takahashi A."/>
            <person name="Kojima H."/>
            <person name="Fukui M."/>
        </authorList>
    </citation>
    <scope>NUCLEOTIDE SEQUENCE [LARGE SCALE GENOMIC DNA]</scope>
    <source>
        <strain evidence="5 6">ASN36</strain>
    </source>
</reference>
<name>A0ABN6F1C8_9BACT</name>
<keyword evidence="6" id="KW-1185">Reference proteome</keyword>
<dbReference type="Gene3D" id="3.40.50.970">
    <property type="match status" value="1"/>
</dbReference>
<evidence type="ECO:0000256" key="3">
    <source>
        <dbReference type="ARBA" id="ARBA00023052"/>
    </source>
</evidence>
<dbReference type="PANTHER" id="PTHR11516:SF60">
    <property type="entry name" value="PYRUVATE DEHYDROGENASE E1 COMPONENT SUBUNIT ALPHA"/>
    <property type="match status" value="1"/>
</dbReference>
<dbReference type="SUPFAM" id="SSF52518">
    <property type="entry name" value="Thiamin diphosphate-binding fold (THDP-binding)"/>
    <property type="match status" value="1"/>
</dbReference>
<dbReference type="RefSeq" id="WP_236892075.1">
    <property type="nucleotide sequence ID" value="NZ_AP024488.1"/>
</dbReference>
<keyword evidence="3" id="KW-0786">Thiamine pyrophosphate</keyword>
<gene>
    <name evidence="5" type="primary">acoA_1</name>
    <name evidence="5" type="ORF">DSLASN_13800</name>
</gene>